<comment type="caution">
    <text evidence="1">The sequence shown here is derived from an EMBL/GenBank/DDBJ whole genome shotgun (WGS) entry which is preliminary data.</text>
</comment>
<protein>
    <submittedName>
        <fullName evidence="1">Uncharacterized protein</fullName>
    </submittedName>
</protein>
<dbReference type="EMBL" id="VSRR010017966">
    <property type="protein sequence ID" value="MPC60856.1"/>
    <property type="molecule type" value="Genomic_DNA"/>
</dbReference>
<accession>A0A5B7GTG6</accession>
<sequence>MEIRMYVSVPVSPSSSCPPSLPAFLPPVLHSLTLGGVQRGTLTVSSHNPSSDRSILRTSSTLPAGRVEVWMCCDGRCSGSPPPSLRSSVQDCEVPVPPTDGSHVVQSALID</sequence>
<organism evidence="1 2">
    <name type="scientific">Portunus trituberculatus</name>
    <name type="common">Swimming crab</name>
    <name type="synonym">Neptunus trituberculatus</name>
    <dbReference type="NCBI Taxonomy" id="210409"/>
    <lineage>
        <taxon>Eukaryota</taxon>
        <taxon>Metazoa</taxon>
        <taxon>Ecdysozoa</taxon>
        <taxon>Arthropoda</taxon>
        <taxon>Crustacea</taxon>
        <taxon>Multicrustacea</taxon>
        <taxon>Malacostraca</taxon>
        <taxon>Eumalacostraca</taxon>
        <taxon>Eucarida</taxon>
        <taxon>Decapoda</taxon>
        <taxon>Pleocyemata</taxon>
        <taxon>Brachyura</taxon>
        <taxon>Eubrachyura</taxon>
        <taxon>Portunoidea</taxon>
        <taxon>Portunidae</taxon>
        <taxon>Portuninae</taxon>
        <taxon>Portunus</taxon>
    </lineage>
</organism>
<gene>
    <name evidence="1" type="ORF">E2C01_054915</name>
</gene>
<dbReference type="AlphaFoldDB" id="A0A5B7GTG6"/>
<evidence type="ECO:0000313" key="1">
    <source>
        <dbReference type="EMBL" id="MPC60856.1"/>
    </source>
</evidence>
<proteinExistence type="predicted"/>
<reference evidence="1 2" key="1">
    <citation type="submission" date="2019-05" db="EMBL/GenBank/DDBJ databases">
        <title>Another draft genome of Portunus trituberculatus and its Hox gene families provides insights of decapod evolution.</title>
        <authorList>
            <person name="Jeong J.-H."/>
            <person name="Song I."/>
            <person name="Kim S."/>
            <person name="Choi T."/>
            <person name="Kim D."/>
            <person name="Ryu S."/>
            <person name="Kim W."/>
        </authorList>
    </citation>
    <scope>NUCLEOTIDE SEQUENCE [LARGE SCALE GENOMIC DNA]</scope>
    <source>
        <tissue evidence="1">Muscle</tissue>
    </source>
</reference>
<evidence type="ECO:0000313" key="2">
    <source>
        <dbReference type="Proteomes" id="UP000324222"/>
    </source>
</evidence>
<dbReference type="Proteomes" id="UP000324222">
    <property type="component" value="Unassembled WGS sequence"/>
</dbReference>
<keyword evidence="2" id="KW-1185">Reference proteome</keyword>
<name>A0A5B7GTG6_PORTR</name>